<comment type="subcellular location">
    <subcellularLocation>
        <location evidence="3 20">Cell inner membrane</location>
        <topology evidence="3 20">Multi-pass membrane protein</topology>
    </subcellularLocation>
</comment>
<sequence>MSAKIACNKLSHERIRAFSVHVLTASGSLLALLGVVAAAQYRFVDMFWWLGLALIVDGFDGPIARRMRVKEILPDWSGDKLDNIIDYLTYVVLPAFALYQSNVLGSILSSLAAGMIVISSAIYYARAHMKTEDHFFCGFPAVWNMVVFFIFALNPSVFVSATIIFTSVILTFVPIKFLHPTRVVQLRPLNISVCCCWFSLGFYYLISNFQVSPWVNNVFSLCGIYLYSIGAILQYFSKPNKEQKNH</sequence>
<evidence type="ECO:0000313" key="23">
    <source>
        <dbReference type="Proteomes" id="UP000736856"/>
    </source>
</evidence>
<keyword evidence="11 21" id="KW-0812">Transmembrane</keyword>
<evidence type="ECO:0000256" key="10">
    <source>
        <dbReference type="ARBA" id="ARBA00022679"/>
    </source>
</evidence>
<evidence type="ECO:0000256" key="1">
    <source>
        <dbReference type="ARBA" id="ARBA00000958"/>
    </source>
</evidence>
<keyword evidence="7 20" id="KW-1003">Cell membrane</keyword>
<evidence type="ECO:0000256" key="6">
    <source>
        <dbReference type="ARBA" id="ARBA00015623"/>
    </source>
</evidence>
<evidence type="ECO:0000256" key="16">
    <source>
        <dbReference type="ARBA" id="ARBA00023211"/>
    </source>
</evidence>
<dbReference type="InterPro" id="IPR000462">
    <property type="entry name" value="CDP-OH_P_trans"/>
</dbReference>
<comment type="function">
    <text evidence="19 20">Condenses choline with CDP-diglyceride to produce phosphatidylcholine and CMP.</text>
</comment>
<gene>
    <name evidence="22" type="ORF">EU981_03210</name>
</gene>
<proteinExistence type="inferred from homology"/>
<dbReference type="FunFam" id="1.20.120.1760:FF:000009">
    <property type="entry name" value="Phosphatidylcholine synthase"/>
    <property type="match status" value="1"/>
</dbReference>
<comment type="similarity">
    <text evidence="4 20">Belongs to the CDP-alcohol phosphatidyltransferase class-I family.</text>
</comment>
<feature type="transmembrane region" description="Helical" evidence="21">
    <location>
        <begin position="20"/>
        <end position="40"/>
    </location>
</feature>
<keyword evidence="13 20" id="KW-0443">Lipid metabolism</keyword>
<keyword evidence="9 20" id="KW-0997">Cell inner membrane</keyword>
<comment type="catalytic activity">
    <reaction evidence="1 20">
        <text>a CDP-1,2-diacyl-sn-glycerol + choline = a 1,2-diacyl-sn-glycero-3-phosphocholine + CMP + H(+)</text>
        <dbReference type="Rhea" id="RHEA:14597"/>
        <dbReference type="ChEBI" id="CHEBI:15354"/>
        <dbReference type="ChEBI" id="CHEBI:15378"/>
        <dbReference type="ChEBI" id="CHEBI:57643"/>
        <dbReference type="ChEBI" id="CHEBI:58332"/>
        <dbReference type="ChEBI" id="CHEBI:60377"/>
        <dbReference type="EC" id="2.7.8.24"/>
    </reaction>
</comment>
<evidence type="ECO:0000313" key="22">
    <source>
        <dbReference type="EMBL" id="MBL0849074.1"/>
    </source>
</evidence>
<accession>A0A937DLZ2</accession>
<dbReference type="Proteomes" id="UP000736856">
    <property type="component" value="Unassembled WGS sequence"/>
</dbReference>
<keyword evidence="12 21" id="KW-1133">Transmembrane helix</keyword>
<dbReference type="Gene3D" id="1.20.120.1760">
    <property type="match status" value="1"/>
</dbReference>
<evidence type="ECO:0000256" key="21">
    <source>
        <dbReference type="SAM" id="Phobius"/>
    </source>
</evidence>
<keyword evidence="17 20" id="KW-1208">Phospholipid metabolism</keyword>
<evidence type="ECO:0000256" key="19">
    <source>
        <dbReference type="ARBA" id="ARBA00037468"/>
    </source>
</evidence>
<dbReference type="GO" id="GO:0005886">
    <property type="term" value="C:plasma membrane"/>
    <property type="evidence" value="ECO:0007669"/>
    <property type="project" value="UniProtKB-SubCell"/>
</dbReference>
<keyword evidence="16 20" id="KW-0464">Manganese</keyword>
<dbReference type="EMBL" id="SEOL01000005">
    <property type="protein sequence ID" value="MBL0849074.1"/>
    <property type="molecule type" value="Genomic_DNA"/>
</dbReference>
<evidence type="ECO:0000256" key="3">
    <source>
        <dbReference type="ARBA" id="ARBA00004429"/>
    </source>
</evidence>
<name>A0A937DLZ2_9HYPH</name>
<dbReference type="PIRSF" id="PIRSF000851">
    <property type="entry name" value="PcS"/>
    <property type="match status" value="1"/>
</dbReference>
<evidence type="ECO:0000256" key="20">
    <source>
        <dbReference type="PIRNR" id="PIRNR000851"/>
    </source>
</evidence>
<evidence type="ECO:0000256" key="17">
    <source>
        <dbReference type="ARBA" id="ARBA00023264"/>
    </source>
</evidence>
<feature type="transmembrane region" description="Helical" evidence="21">
    <location>
        <begin position="218"/>
        <end position="236"/>
    </location>
</feature>
<evidence type="ECO:0000256" key="12">
    <source>
        <dbReference type="ARBA" id="ARBA00022989"/>
    </source>
</evidence>
<dbReference type="GO" id="GO:0008654">
    <property type="term" value="P:phospholipid biosynthetic process"/>
    <property type="evidence" value="ECO:0007669"/>
    <property type="project" value="UniProtKB-KW"/>
</dbReference>
<dbReference type="AlphaFoldDB" id="A0A937DLZ2"/>
<keyword evidence="10 20" id="KW-0808">Transferase</keyword>
<organism evidence="22 23">
    <name type="scientific">Candidatus Liberibacter ctenarytainae</name>
    <dbReference type="NCBI Taxonomy" id="2020335"/>
    <lineage>
        <taxon>Bacteria</taxon>
        <taxon>Pseudomonadati</taxon>
        <taxon>Pseudomonadota</taxon>
        <taxon>Alphaproteobacteria</taxon>
        <taxon>Hyphomicrobiales</taxon>
        <taxon>Rhizobiaceae</taxon>
        <taxon>Liberibacter</taxon>
    </lineage>
</organism>
<evidence type="ECO:0000256" key="13">
    <source>
        <dbReference type="ARBA" id="ARBA00023098"/>
    </source>
</evidence>
<dbReference type="InterPro" id="IPR043130">
    <property type="entry name" value="CDP-OH_PTrfase_TM_dom"/>
</dbReference>
<comment type="cofactor">
    <cofactor evidence="2 20">
        <name>Mn(2+)</name>
        <dbReference type="ChEBI" id="CHEBI:29035"/>
    </cofactor>
</comment>
<dbReference type="GO" id="GO:0050520">
    <property type="term" value="F:phosphatidylcholine synthase activity"/>
    <property type="evidence" value="ECO:0007669"/>
    <property type="project" value="UniProtKB-EC"/>
</dbReference>
<keyword evidence="15 20" id="KW-0594">Phospholipid biosynthesis</keyword>
<evidence type="ECO:0000256" key="15">
    <source>
        <dbReference type="ARBA" id="ARBA00023209"/>
    </source>
</evidence>
<dbReference type="EC" id="2.7.8.24" evidence="5 20"/>
<evidence type="ECO:0000256" key="9">
    <source>
        <dbReference type="ARBA" id="ARBA00022519"/>
    </source>
</evidence>
<dbReference type="InterPro" id="IPR026027">
    <property type="entry name" value="PcS"/>
</dbReference>
<evidence type="ECO:0000256" key="5">
    <source>
        <dbReference type="ARBA" id="ARBA00013195"/>
    </source>
</evidence>
<evidence type="ECO:0000256" key="7">
    <source>
        <dbReference type="ARBA" id="ARBA00022475"/>
    </source>
</evidence>
<dbReference type="Pfam" id="PF01066">
    <property type="entry name" value="CDP-OH_P_transf"/>
    <property type="match status" value="1"/>
</dbReference>
<evidence type="ECO:0000256" key="18">
    <source>
        <dbReference type="ARBA" id="ARBA00033321"/>
    </source>
</evidence>
<feature type="transmembrane region" description="Helical" evidence="21">
    <location>
        <begin position="189"/>
        <end position="206"/>
    </location>
</feature>
<evidence type="ECO:0000256" key="2">
    <source>
        <dbReference type="ARBA" id="ARBA00001936"/>
    </source>
</evidence>
<comment type="caution">
    <text evidence="22">The sequence shown here is derived from an EMBL/GenBank/DDBJ whole genome shotgun (WGS) entry which is preliminary data.</text>
</comment>
<evidence type="ECO:0000256" key="11">
    <source>
        <dbReference type="ARBA" id="ARBA00022692"/>
    </source>
</evidence>
<evidence type="ECO:0000256" key="8">
    <source>
        <dbReference type="ARBA" id="ARBA00022516"/>
    </source>
</evidence>
<evidence type="ECO:0000256" key="4">
    <source>
        <dbReference type="ARBA" id="ARBA00010441"/>
    </source>
</evidence>
<feature type="transmembrane region" description="Helical" evidence="21">
    <location>
        <begin position="107"/>
        <end position="125"/>
    </location>
</feature>
<reference evidence="22" key="1">
    <citation type="submission" date="2019-02" db="EMBL/GenBank/DDBJ databases">
        <title>A novel Candidatus Liberibacter species associated with the New Zealand native fuchsia psyllid, Ctenarytaina fuchsiae.</title>
        <authorList>
            <person name="Thompson S.M."/>
            <person name="Jorgensen N."/>
            <person name="David C."/>
            <person name="Bulman S.R."/>
            <person name="Smith G.R."/>
        </authorList>
    </citation>
    <scope>NUCLEOTIDE SEQUENCE</scope>
    <source>
        <strain evidence="22">Oxford</strain>
    </source>
</reference>
<protein>
    <recommendedName>
        <fullName evidence="6 20">Phosphatidylcholine synthase</fullName>
        <shortName evidence="20">PC synthase</shortName>
        <shortName evidence="20">PCS</shortName>
        <ecNumber evidence="5 20">2.7.8.24</ecNumber>
    </recommendedName>
    <alternativeName>
        <fullName evidence="18 20">CDP-diglyceride-choline O-phosphatidyltransferase</fullName>
    </alternativeName>
</protein>
<keyword evidence="14 20" id="KW-0472">Membrane</keyword>
<evidence type="ECO:0000256" key="14">
    <source>
        <dbReference type="ARBA" id="ARBA00023136"/>
    </source>
</evidence>
<keyword evidence="8 20" id="KW-0444">Lipid biosynthesis</keyword>